<dbReference type="InterPro" id="IPR053053">
    <property type="entry name" value="WD_repeat_protein"/>
</dbReference>
<dbReference type="InterPro" id="IPR036322">
    <property type="entry name" value="WD40_repeat_dom_sf"/>
</dbReference>
<evidence type="ECO:0000313" key="2">
    <source>
        <dbReference type="EMBL" id="CAB3267690.1"/>
    </source>
</evidence>
<dbReference type="InterPro" id="IPR001680">
    <property type="entry name" value="WD40_rpt"/>
</dbReference>
<evidence type="ECO:0000256" key="1">
    <source>
        <dbReference type="SAM" id="MobiDB-lite"/>
    </source>
</evidence>
<dbReference type="SUPFAM" id="SSF50978">
    <property type="entry name" value="WD40 repeat-like"/>
    <property type="match status" value="1"/>
</dbReference>
<dbReference type="InterPro" id="IPR015943">
    <property type="entry name" value="WD40/YVTN_repeat-like_dom_sf"/>
</dbReference>
<sequence>MEPPAKKLRPYVTKFQRRKAEEIEGKTGSEANNVNHNESEERNDVKELFISDETVLDYDDRVYRSVLPRKVARASRISKSPVWCLRWCPKFSHLLSTCSDDAVKLYDVMKNEKIKLVRTLHHSSPVKHCDWSRSSRQLLTSTFSGNVNVFDFLNQGTISNKLKVDEQLSVGKWWKGDDNMVLLGGENSFLASFDMRTGKEACKYKFKSGKILSFDFLSGSTSFIASSDLVNRQSAEHNLIVWDLRTGAKLSSQIYHERYTCPYVVVHPSGANILAQTTGNYIARFSSQKPYRLDKFVRYQNHTVNQYPVAFDTTKDGHFVISGSSNGTVVCYKHNNGNYMRTVPLLVKDEVSCVDVQCHPVIPGMVAVGDWDGTLHVLT</sequence>
<feature type="region of interest" description="Disordered" evidence="1">
    <location>
        <begin position="19"/>
        <end position="40"/>
    </location>
</feature>
<gene>
    <name evidence="2" type="primary">Wdr25</name>
</gene>
<name>A0A6F9DXF7_9ASCI</name>
<dbReference type="Pfam" id="PF00400">
    <property type="entry name" value="WD40"/>
    <property type="match status" value="2"/>
</dbReference>
<dbReference type="SMART" id="SM00320">
    <property type="entry name" value="WD40"/>
    <property type="match status" value="5"/>
</dbReference>
<organism evidence="2">
    <name type="scientific">Phallusia mammillata</name>
    <dbReference type="NCBI Taxonomy" id="59560"/>
    <lineage>
        <taxon>Eukaryota</taxon>
        <taxon>Metazoa</taxon>
        <taxon>Chordata</taxon>
        <taxon>Tunicata</taxon>
        <taxon>Ascidiacea</taxon>
        <taxon>Phlebobranchia</taxon>
        <taxon>Ascidiidae</taxon>
        <taxon>Phallusia</taxon>
    </lineage>
</organism>
<dbReference type="PANTHER" id="PTHR44566">
    <property type="entry name" value="TRANSDUCIN/WD40 REPEAT-LIKE SUPERFAMILY PROTEIN"/>
    <property type="match status" value="1"/>
</dbReference>
<dbReference type="PANTHER" id="PTHR44566:SF1">
    <property type="entry name" value="WD REPEAT-CONTAINING PROTEIN 25"/>
    <property type="match status" value="1"/>
</dbReference>
<protein>
    <submittedName>
        <fullName evidence="2">WD repeat-containing protein 25</fullName>
    </submittedName>
</protein>
<dbReference type="EMBL" id="LR791828">
    <property type="protein sequence ID" value="CAB3267690.1"/>
    <property type="molecule type" value="mRNA"/>
</dbReference>
<accession>A0A6F9DXF7</accession>
<dbReference type="Gene3D" id="2.130.10.10">
    <property type="entry name" value="YVTN repeat-like/Quinoprotein amine dehydrogenase"/>
    <property type="match status" value="1"/>
</dbReference>
<dbReference type="AlphaFoldDB" id="A0A6F9DXF7"/>
<reference evidence="2" key="1">
    <citation type="submission" date="2020-04" db="EMBL/GenBank/DDBJ databases">
        <authorList>
            <person name="Neveu A P."/>
        </authorList>
    </citation>
    <scope>NUCLEOTIDE SEQUENCE</scope>
    <source>
        <tissue evidence="2">Whole embryo</tissue>
    </source>
</reference>
<proteinExistence type="evidence at transcript level"/>